<feature type="region of interest" description="Disordered" evidence="1">
    <location>
        <begin position="54"/>
        <end position="73"/>
    </location>
</feature>
<organism evidence="2 3">
    <name type="scientific">Edaphobacter dinghuensis</name>
    <dbReference type="NCBI Taxonomy" id="1560005"/>
    <lineage>
        <taxon>Bacteria</taxon>
        <taxon>Pseudomonadati</taxon>
        <taxon>Acidobacteriota</taxon>
        <taxon>Terriglobia</taxon>
        <taxon>Terriglobales</taxon>
        <taxon>Acidobacteriaceae</taxon>
        <taxon>Edaphobacter</taxon>
    </lineage>
</organism>
<gene>
    <name evidence="2" type="ORF">GCM10011585_33640</name>
</gene>
<reference evidence="2" key="2">
    <citation type="submission" date="2020-09" db="EMBL/GenBank/DDBJ databases">
        <authorList>
            <person name="Sun Q."/>
            <person name="Zhou Y."/>
        </authorList>
    </citation>
    <scope>NUCLEOTIDE SEQUENCE</scope>
    <source>
        <strain evidence="2">CGMCC 1.12997</strain>
    </source>
</reference>
<evidence type="ECO:0000256" key="1">
    <source>
        <dbReference type="SAM" id="MobiDB-lite"/>
    </source>
</evidence>
<evidence type="ECO:0000313" key="2">
    <source>
        <dbReference type="EMBL" id="GGG86918.1"/>
    </source>
</evidence>
<proteinExistence type="predicted"/>
<name>A0A917HRP2_9BACT</name>
<keyword evidence="3" id="KW-1185">Reference proteome</keyword>
<dbReference type="AlphaFoldDB" id="A0A917HRP2"/>
<reference evidence="2" key="1">
    <citation type="journal article" date="2014" name="Int. J. Syst. Evol. Microbiol.">
        <title>Complete genome sequence of Corynebacterium casei LMG S-19264T (=DSM 44701T), isolated from a smear-ripened cheese.</title>
        <authorList>
            <consortium name="US DOE Joint Genome Institute (JGI-PGF)"/>
            <person name="Walter F."/>
            <person name="Albersmeier A."/>
            <person name="Kalinowski J."/>
            <person name="Ruckert C."/>
        </authorList>
    </citation>
    <scope>NUCLEOTIDE SEQUENCE</scope>
    <source>
        <strain evidence="2">CGMCC 1.12997</strain>
    </source>
</reference>
<dbReference type="EMBL" id="BMGT01000004">
    <property type="protein sequence ID" value="GGG86918.1"/>
    <property type="molecule type" value="Genomic_DNA"/>
</dbReference>
<accession>A0A917HRP2</accession>
<comment type="caution">
    <text evidence="2">The sequence shown here is derived from an EMBL/GenBank/DDBJ whole genome shotgun (WGS) entry which is preliminary data.</text>
</comment>
<protein>
    <submittedName>
        <fullName evidence="2">Uncharacterized protein</fullName>
    </submittedName>
</protein>
<dbReference type="Proteomes" id="UP000647241">
    <property type="component" value="Unassembled WGS sequence"/>
</dbReference>
<evidence type="ECO:0000313" key="3">
    <source>
        <dbReference type="Proteomes" id="UP000647241"/>
    </source>
</evidence>
<sequence>MPSKKTITPATVLEELRALEGRPAKRGTRLLAKHLQCKESLKLSQAVAEAARKTSTYSTRVIDPPSEMLPPLV</sequence>